<dbReference type="STRING" id="1436961.SAMN05421739_101140"/>
<dbReference type="OrthoDB" id="6430772at2"/>
<dbReference type="EMBL" id="FOOT01000001">
    <property type="protein sequence ID" value="SFF85819.1"/>
    <property type="molecule type" value="Genomic_DNA"/>
</dbReference>
<dbReference type="SUPFAM" id="SSF48498">
    <property type="entry name" value="Tetracyclin repressor-like, C-terminal domain"/>
    <property type="match status" value="1"/>
</dbReference>
<dbReference type="PANTHER" id="PTHR30055">
    <property type="entry name" value="HTH-TYPE TRANSCRIPTIONAL REGULATOR RUTR"/>
    <property type="match status" value="1"/>
</dbReference>
<dbReference type="InterPro" id="IPR036271">
    <property type="entry name" value="Tet_transcr_reg_TetR-rel_C_sf"/>
</dbReference>
<dbReference type="Proteomes" id="UP000198724">
    <property type="component" value="Unassembled WGS sequence"/>
</dbReference>
<dbReference type="PROSITE" id="PS50977">
    <property type="entry name" value="HTH_TETR_2"/>
    <property type="match status" value="1"/>
</dbReference>
<dbReference type="AlphaFoldDB" id="A0A1I2M4V7"/>
<feature type="DNA-binding region" description="H-T-H motif" evidence="2">
    <location>
        <begin position="28"/>
        <end position="47"/>
    </location>
</feature>
<dbReference type="RefSeq" id="WP_092098031.1">
    <property type="nucleotide sequence ID" value="NZ_FOOT01000001.1"/>
</dbReference>
<proteinExistence type="predicted"/>
<evidence type="ECO:0000313" key="5">
    <source>
        <dbReference type="Proteomes" id="UP000198724"/>
    </source>
</evidence>
<accession>A0A1I2M4V7</accession>
<dbReference type="InterPro" id="IPR001647">
    <property type="entry name" value="HTH_TetR"/>
</dbReference>
<sequence length="196" mass="22558">MEPIADKKKAIFESTLELVREKGFHGTPMSLVAKRAGVAAGTIYHYFESKQDLIIELFYYIRDQIIAVLKSEDAASVPYHKCFFRIWYGLYEYYSQNPNVLMFFEQFVNSPYNTCVNEANRSEFHKYLFGFFERGIREGHLKPLSPKILGTLAHANIISTVKMYSAGHLVLEEGELKQIPQILWDGMRAQSVACKV</sequence>
<dbReference type="InterPro" id="IPR009057">
    <property type="entry name" value="Homeodomain-like_sf"/>
</dbReference>
<protein>
    <submittedName>
        <fullName evidence="4">Transcriptional regulator, TetR family</fullName>
    </submittedName>
</protein>
<gene>
    <name evidence="4" type="ORF">SAMN05421739_101140</name>
</gene>
<dbReference type="GO" id="GO:0000976">
    <property type="term" value="F:transcription cis-regulatory region binding"/>
    <property type="evidence" value="ECO:0007669"/>
    <property type="project" value="TreeGrafter"/>
</dbReference>
<reference evidence="5" key="1">
    <citation type="submission" date="2016-10" db="EMBL/GenBank/DDBJ databases">
        <authorList>
            <person name="Varghese N."/>
            <person name="Submissions S."/>
        </authorList>
    </citation>
    <scope>NUCLEOTIDE SEQUENCE [LARGE SCALE GENOMIC DNA]</scope>
    <source>
        <strain evidence="5">LP51</strain>
    </source>
</reference>
<name>A0A1I2M4V7_9BACT</name>
<dbReference type="SUPFAM" id="SSF46689">
    <property type="entry name" value="Homeodomain-like"/>
    <property type="match status" value="1"/>
</dbReference>
<organism evidence="4 5">
    <name type="scientific">Pontibacter chinhatensis</name>
    <dbReference type="NCBI Taxonomy" id="1436961"/>
    <lineage>
        <taxon>Bacteria</taxon>
        <taxon>Pseudomonadati</taxon>
        <taxon>Bacteroidota</taxon>
        <taxon>Cytophagia</taxon>
        <taxon>Cytophagales</taxon>
        <taxon>Hymenobacteraceae</taxon>
        <taxon>Pontibacter</taxon>
    </lineage>
</organism>
<dbReference type="InterPro" id="IPR050109">
    <property type="entry name" value="HTH-type_TetR-like_transc_reg"/>
</dbReference>
<dbReference type="GO" id="GO:0003700">
    <property type="term" value="F:DNA-binding transcription factor activity"/>
    <property type="evidence" value="ECO:0007669"/>
    <property type="project" value="TreeGrafter"/>
</dbReference>
<dbReference type="Pfam" id="PF00440">
    <property type="entry name" value="TetR_N"/>
    <property type="match status" value="1"/>
</dbReference>
<keyword evidence="1 2" id="KW-0238">DNA-binding</keyword>
<dbReference type="InterPro" id="IPR054422">
    <property type="entry name" value="TetR-like_HI_0893_C"/>
</dbReference>
<dbReference type="PRINTS" id="PR00455">
    <property type="entry name" value="HTHTETR"/>
</dbReference>
<evidence type="ECO:0000256" key="2">
    <source>
        <dbReference type="PROSITE-ProRule" id="PRU00335"/>
    </source>
</evidence>
<evidence type="ECO:0000256" key="1">
    <source>
        <dbReference type="ARBA" id="ARBA00023125"/>
    </source>
</evidence>
<feature type="domain" description="HTH tetR-type" evidence="3">
    <location>
        <begin position="5"/>
        <end position="65"/>
    </location>
</feature>
<evidence type="ECO:0000259" key="3">
    <source>
        <dbReference type="PROSITE" id="PS50977"/>
    </source>
</evidence>
<keyword evidence="5" id="KW-1185">Reference proteome</keyword>
<evidence type="ECO:0000313" key="4">
    <source>
        <dbReference type="EMBL" id="SFF85819.1"/>
    </source>
</evidence>
<dbReference type="PANTHER" id="PTHR30055:SF207">
    <property type="entry name" value="HTH-TYPE TRANSCRIPTIONAL REPRESSOR FATR"/>
    <property type="match status" value="1"/>
</dbReference>
<dbReference type="Pfam" id="PF22604">
    <property type="entry name" value="TetR_HI_0893_C"/>
    <property type="match status" value="1"/>
</dbReference>
<dbReference type="Gene3D" id="1.10.357.10">
    <property type="entry name" value="Tetracycline Repressor, domain 2"/>
    <property type="match status" value="1"/>
</dbReference>